<accession>A0ABR5DU62</accession>
<name>A0ABR5DU62_9HYPH</name>
<reference evidence="2 3" key="1">
    <citation type="submission" date="2015-03" db="EMBL/GenBank/DDBJ databases">
        <authorList>
            <person name="Lepp D."/>
            <person name="Hassan Y.I."/>
            <person name="Li X.-Z."/>
            <person name="Zhou T."/>
        </authorList>
    </citation>
    <scope>NUCLEOTIDE SEQUENCE [LARGE SCALE GENOMIC DNA]</scope>
    <source>
        <strain evidence="2 3">Cr7-05</strain>
    </source>
</reference>
<proteinExistence type="predicted"/>
<feature type="region of interest" description="Disordered" evidence="1">
    <location>
        <begin position="12"/>
        <end position="31"/>
    </location>
</feature>
<comment type="caution">
    <text evidence="2">The sequence shown here is derived from an EMBL/GenBank/DDBJ whole genome shotgun (WGS) entry which is preliminary data.</text>
</comment>
<evidence type="ECO:0000256" key="1">
    <source>
        <dbReference type="SAM" id="MobiDB-lite"/>
    </source>
</evidence>
<feature type="compositionally biased region" description="Polar residues" evidence="1">
    <location>
        <begin position="17"/>
        <end position="27"/>
    </location>
</feature>
<evidence type="ECO:0000313" key="2">
    <source>
        <dbReference type="EMBL" id="KKC31550.1"/>
    </source>
</evidence>
<gene>
    <name evidence="2" type="ORF">WH91_19175</name>
</gene>
<sequence length="102" mass="11485">MAAAAAVLRHFPPRPQCRSSPPAQRSASGAGRCRYRCCCRCRANRGWRASARRWPMRRGWLSPSSRPIPILPRTSPSRCAIPARQCRAPRRRPALRRARAPG</sequence>
<dbReference type="EMBL" id="LAPV01000166">
    <property type="protein sequence ID" value="KKC31550.1"/>
    <property type="molecule type" value="Genomic_DNA"/>
</dbReference>
<evidence type="ECO:0000313" key="3">
    <source>
        <dbReference type="Proteomes" id="UP000033519"/>
    </source>
</evidence>
<keyword evidence="3" id="KW-1185">Reference proteome</keyword>
<protein>
    <submittedName>
        <fullName evidence="2">Uncharacterized protein</fullName>
    </submittedName>
</protein>
<organism evidence="2 3">
    <name type="scientific">Devosia psychrophila</name>
    <dbReference type="NCBI Taxonomy" id="728005"/>
    <lineage>
        <taxon>Bacteria</taxon>
        <taxon>Pseudomonadati</taxon>
        <taxon>Pseudomonadota</taxon>
        <taxon>Alphaproteobacteria</taxon>
        <taxon>Hyphomicrobiales</taxon>
        <taxon>Devosiaceae</taxon>
        <taxon>Devosia</taxon>
    </lineage>
</organism>
<dbReference type="Proteomes" id="UP000033519">
    <property type="component" value="Unassembled WGS sequence"/>
</dbReference>